<organism evidence="2 3">
    <name type="scientific">Albibacterium profundi</name>
    <dbReference type="NCBI Taxonomy" id="3134906"/>
    <lineage>
        <taxon>Bacteria</taxon>
        <taxon>Pseudomonadati</taxon>
        <taxon>Bacteroidota</taxon>
        <taxon>Sphingobacteriia</taxon>
        <taxon>Sphingobacteriales</taxon>
        <taxon>Sphingobacteriaceae</taxon>
        <taxon>Albibacterium</taxon>
    </lineage>
</organism>
<evidence type="ECO:0000313" key="2">
    <source>
        <dbReference type="EMBL" id="MFB5946503.1"/>
    </source>
</evidence>
<feature type="signal peptide" evidence="1">
    <location>
        <begin position="1"/>
        <end position="21"/>
    </location>
</feature>
<accession>A0ABV5CG09</accession>
<feature type="chain" id="PRO_5047301968" evidence="1">
    <location>
        <begin position="22"/>
        <end position="257"/>
    </location>
</feature>
<reference evidence="2 3" key="1">
    <citation type="submission" date="2024-04" db="EMBL/GenBank/DDBJ databases">
        <title>Albibacterium profundi sp. nov., isolated from sediment of the Challenger Deep of Mariana Trench.</title>
        <authorList>
            <person name="Wang Y."/>
        </authorList>
    </citation>
    <scope>NUCLEOTIDE SEQUENCE [LARGE SCALE GENOMIC DNA]</scope>
    <source>
        <strain evidence="2 3">RHL897</strain>
    </source>
</reference>
<evidence type="ECO:0000256" key="1">
    <source>
        <dbReference type="SAM" id="SignalP"/>
    </source>
</evidence>
<proteinExistence type="predicted"/>
<name>A0ABV5CG09_9SPHI</name>
<dbReference type="Proteomes" id="UP001580928">
    <property type="component" value="Unassembled WGS sequence"/>
</dbReference>
<dbReference type="EMBL" id="JBBVGT010000003">
    <property type="protein sequence ID" value="MFB5946503.1"/>
    <property type="molecule type" value="Genomic_DNA"/>
</dbReference>
<keyword evidence="3" id="KW-1185">Reference proteome</keyword>
<protein>
    <submittedName>
        <fullName evidence="2">DUF3575 domain-containing protein</fullName>
    </submittedName>
</protein>
<dbReference type="RefSeq" id="WP_375558032.1">
    <property type="nucleotide sequence ID" value="NZ_JBBVGT010000003.1"/>
</dbReference>
<keyword evidence="1" id="KW-0732">Signal</keyword>
<gene>
    <name evidence="2" type="ORF">WKR92_11730</name>
</gene>
<sequence>MYKLTLLFFTALLMQTSIVSAQDITSSDNYDPPRPNIVKWNVAGIPIGNFSFQYERPITSNMTVAAGVRFMPKGDLPFQSIFENIIDNDEIWSHVSQLQTGNVAFTPEFRFYFGRNLFEGFYVAPFVRIARYSADVPIHIEYRDAQSDFYLEETVDMTGGISTFTGGVLFGAQWKLADQWYLDWWILGPQYGTSKGDLSTLRDLSEQEQDALREQLSVLEDVPLIDLSSEVNSEGATIHAKGPWTGLRTGLAVGYRF</sequence>
<evidence type="ECO:0000313" key="3">
    <source>
        <dbReference type="Proteomes" id="UP001580928"/>
    </source>
</evidence>
<comment type="caution">
    <text evidence="2">The sequence shown here is derived from an EMBL/GenBank/DDBJ whole genome shotgun (WGS) entry which is preliminary data.</text>
</comment>